<feature type="compositionally biased region" description="Polar residues" evidence="1">
    <location>
        <begin position="172"/>
        <end position="191"/>
    </location>
</feature>
<protein>
    <submittedName>
        <fullName evidence="2">Uncharacterized protein</fullName>
    </submittedName>
</protein>
<feature type="compositionally biased region" description="Basic and acidic residues" evidence="1">
    <location>
        <begin position="143"/>
        <end position="161"/>
    </location>
</feature>
<organism evidence="2">
    <name type="scientific">uncultured Desulfobacterium sp</name>
    <dbReference type="NCBI Taxonomy" id="201089"/>
    <lineage>
        <taxon>Bacteria</taxon>
        <taxon>Pseudomonadati</taxon>
        <taxon>Thermodesulfobacteriota</taxon>
        <taxon>Desulfobacteria</taxon>
        <taxon>Desulfobacterales</taxon>
        <taxon>Desulfobacteriaceae</taxon>
        <taxon>Desulfobacterium</taxon>
        <taxon>environmental samples</taxon>
    </lineage>
</organism>
<dbReference type="EMBL" id="FR695873">
    <property type="protein sequence ID" value="CBX29878.1"/>
    <property type="molecule type" value="Genomic_DNA"/>
</dbReference>
<gene>
    <name evidence="2" type="ORF">N47_F15730</name>
</gene>
<dbReference type="AlphaFoldDB" id="E1YH34"/>
<accession>E1YH34</accession>
<evidence type="ECO:0000313" key="2">
    <source>
        <dbReference type="EMBL" id="CBX29878.1"/>
    </source>
</evidence>
<evidence type="ECO:0000256" key="1">
    <source>
        <dbReference type="SAM" id="MobiDB-lite"/>
    </source>
</evidence>
<name>E1YH34_9BACT</name>
<feature type="region of interest" description="Disordered" evidence="1">
    <location>
        <begin position="129"/>
        <end position="236"/>
    </location>
</feature>
<proteinExistence type="predicted"/>
<reference evidence="2" key="1">
    <citation type="journal article" date="2011" name="Environ. Microbiol.">
        <title>Genomic insights into the metabolic potential of the polycyclic aromatic hydrocarbon degrading sulfate-reducing Deltaproteobacterium N47.</title>
        <authorList>
            <person name="Bergmann F."/>
            <person name="Selesi D."/>
            <person name="Weinmaier T."/>
            <person name="Tischler P."/>
            <person name="Rattei T."/>
            <person name="Meckenstock R.U."/>
        </authorList>
    </citation>
    <scope>NUCLEOTIDE SEQUENCE</scope>
</reference>
<feature type="compositionally biased region" description="Polar residues" evidence="1">
    <location>
        <begin position="129"/>
        <end position="142"/>
    </location>
</feature>
<feature type="compositionally biased region" description="Basic and acidic residues" evidence="1">
    <location>
        <begin position="194"/>
        <end position="205"/>
    </location>
</feature>
<sequence length="236" mass="28613">MAMGRVDVGVSIPLPPPIIFASPPEVVVIPESYVYAVPDIDVDIFFYNGWWWRPWQGRWYRSQSYSSGWAYYQSVPSFYREIPSGWRNDYRERRWKGHQWNYQRIPHQQVQQNWNNWEKSRHWEKQNSWGVQGLKSGTQSRQQNREVQPKQREMQPQHREAAQPQFRPQAREVQQQHSQPQYRDAPQQSKSRYGKPERRKEEAEPQYRNAPQQSKSQHGKHEGWMEDKQDRNYNDK</sequence>
<feature type="compositionally biased region" description="Basic and acidic residues" evidence="1">
    <location>
        <begin position="219"/>
        <end position="236"/>
    </location>
</feature>